<dbReference type="Pfam" id="PF08246">
    <property type="entry name" value="Inhibitor_I29"/>
    <property type="match status" value="1"/>
</dbReference>
<dbReference type="FlyBase" id="FBgn0034229">
    <property type="gene designation" value="CtsK2"/>
</dbReference>
<evidence type="ECO:0000313" key="10">
    <source>
        <dbReference type="EMBL" id="ACU24747.1"/>
    </source>
</evidence>
<keyword evidence="6" id="KW-1015">Disulfide bond</keyword>
<comment type="similarity">
    <text evidence="1">Belongs to the peptidase C1 family.</text>
</comment>
<reference evidence="9 12" key="4">
    <citation type="journal article" date="2002" name="Genome Biol.">
        <title>The transposable elements of the Drosophila melanogaster euchromatin: a genomics perspective.</title>
        <authorList>
            <person name="Kaminker J.S."/>
            <person name="Bergman C.M."/>
            <person name="Kronmiller B."/>
            <person name="Carlson J."/>
            <person name="Svirskas R."/>
            <person name="Patel S."/>
            <person name="Frise E."/>
            <person name="Wheeler D.A."/>
            <person name="Lewis S.E."/>
            <person name="Rubin G.M."/>
            <person name="Ashburner M."/>
            <person name="Celniker S.E."/>
        </authorList>
    </citation>
    <scope>NUCLEOTIDE SEQUENCE [LARGE SCALE GENOMIC DNA]</scope>
    <source>
        <strain evidence="12">Berkeley</strain>
    </source>
</reference>
<reference evidence="9 12" key="2">
    <citation type="journal article" date="2002" name="Genome Biol.">
        <title>Finishing a whole-genome shotgun: release 3 of the Drosophila melanogaster euchromatic genome sequence.</title>
        <authorList>
            <person name="Celniker S.E."/>
            <person name="Wheeler D.A."/>
            <person name="Kronmiller B."/>
            <person name="Carlson J.W."/>
            <person name="Halpern A."/>
            <person name="Patel S."/>
            <person name="Adams M."/>
            <person name="Champe M."/>
            <person name="Dugan S.P."/>
            <person name="Frise E."/>
            <person name="Hodgson A."/>
            <person name="George R.A."/>
            <person name="Hoskins R.A."/>
            <person name="Laverty T."/>
            <person name="Muzny D.M."/>
            <person name="Nelson C.R."/>
            <person name="Pacleb J.M."/>
            <person name="Park S."/>
            <person name="Pfeiffer B.D."/>
            <person name="Richards S."/>
            <person name="Sodergren E.J."/>
            <person name="Svirskas R."/>
            <person name="Tabor P.E."/>
            <person name="Wan K."/>
            <person name="Stapleton M."/>
            <person name="Sutton G.G."/>
            <person name="Venter C."/>
            <person name="Weinstock G."/>
            <person name="Scherer S.E."/>
            <person name="Myers E.W."/>
            <person name="Gibbs R.A."/>
            <person name="Rubin G.M."/>
        </authorList>
    </citation>
    <scope>NUCLEOTIDE SEQUENCE [LARGE SCALE GENOMIC DNA]</scope>
    <source>
        <strain evidence="12">Berkeley</strain>
    </source>
</reference>
<sequence length="420" mass="44059">MQSNIISASPFHPSTTKPVGTNSFVFWQISMKLLLVLPLLVAVVSGQGFGGGGFGGGFGGGLGGGFGGGLGGLGNNRVGGALQNVAGAVQNAVGNIAKAVPKVPLLSNVQDFGDFLSQSGKTYLSAADRALHEGAFASTKNLVEAGNAAFAQGVHTFKQAVNAFADLTHSEFLSQLTGLKRSPEAKARAAASLKLVNLPAKPIPDAFDWREHGGVTPVKFQGTCGSCWAFATTGAIEGHTFRKTGSLPNLSEQNLVDCGPVEDFGLNGCDGGFQEAAFCFIDEVQKGVSQEGAYPYIDNKGTCKYDGSKSGATLQGFAAIPPKDEEQLKKVVATLGPVACSVNGLETLKNYAGGIYNDDECNKGEPNHSILVVGYGSEKGQDYWIVKNSWDDTWGEKGYFRLPRGKNYCFIAEECSYPVV</sequence>
<dbReference type="Reactome" id="R-DME-2132295">
    <property type="pathway name" value="MHC class II antigen presentation"/>
</dbReference>
<dbReference type="EMBL" id="AE013599">
    <property type="protein sequence ID" value="AAM70880.1"/>
    <property type="molecule type" value="Genomic_DNA"/>
</dbReference>
<dbReference type="RefSeq" id="NP_725686.1">
    <property type="nucleotide sequence ID" value="NM_166235.2"/>
</dbReference>
<keyword evidence="13" id="KW-1267">Proteomics identification</keyword>
<proteinExistence type="evidence at protein level"/>
<dbReference type="SUPFAM" id="SSF54001">
    <property type="entry name" value="Cysteine proteinases"/>
    <property type="match status" value="1"/>
</dbReference>
<dbReference type="Reactome" id="R-DME-9766229">
    <property type="pathway name" value="Degradation of CDH1"/>
</dbReference>
<evidence type="ECO:0000259" key="7">
    <source>
        <dbReference type="SMART" id="SM00645"/>
    </source>
</evidence>
<keyword evidence="5" id="KW-0865">Zymogen</keyword>
<evidence type="ECO:0000256" key="1">
    <source>
        <dbReference type="ARBA" id="ARBA00008455"/>
    </source>
</evidence>
<dbReference type="FunCoup" id="A1ZAU4">
    <property type="interactions" value="121"/>
</dbReference>
<dbReference type="FunFam" id="3.90.70.10:FF:000109">
    <property type="entry name" value="Cysteine protease"/>
    <property type="match status" value="1"/>
</dbReference>
<name>A1ZAU4_DROME</name>
<dbReference type="CTD" id="36973"/>
<dbReference type="STRING" id="7227.FBpp0086091"/>
<dbReference type="BioGRID-ORCS" id="36973">
    <property type="hits" value="0 hits in 1 CRISPR screen"/>
</dbReference>
<dbReference type="AGR" id="FB:FBgn0034229"/>
<dbReference type="InterPro" id="IPR038765">
    <property type="entry name" value="Papain-like_cys_pep_sf"/>
</dbReference>
<reference evidence="9" key="11">
    <citation type="journal article" date="2015" name="G3 (Bethesda)">
        <title>Gene Model Annotations for Drosophila melanogaster: Impact of High-Throughput Data.</title>
        <authorList>
            <consortium name="FlyBase Consortium"/>
            <person name="Matthews B.B."/>
            <person name="Dos Santos G."/>
            <person name="Crosby M.A."/>
            <person name="Emmert D.B."/>
            <person name="St Pierre S.E."/>
            <person name="Gramates L.S."/>
            <person name="Zhou P."/>
            <person name="Schroeder A.J."/>
            <person name="Falls K."/>
            <person name="Strelets V."/>
            <person name="Russo S.M."/>
            <person name="Gelbart W.M."/>
            <person name="null"/>
        </authorList>
    </citation>
    <scope>NUCLEOTIDE SEQUENCE</scope>
</reference>
<feature type="domain" description="Cathepsin propeptide inhibitor" evidence="8">
    <location>
        <begin position="112"/>
        <end position="172"/>
    </location>
</feature>
<reference evidence="9 12" key="5">
    <citation type="journal article" date="2002" name="Genome Biol.">
        <title>Heterochromatic sequences in a Drosophila whole-genome shotgun assembly.</title>
        <authorList>
            <person name="Hoskins R.A."/>
            <person name="Smith C.D."/>
            <person name="Carlson J.W."/>
            <person name="Carvalho A.B."/>
            <person name="Halpern A."/>
            <person name="Kaminker J.S."/>
            <person name="Kennedy C."/>
            <person name="Mungall C.J."/>
            <person name="Sullivan B.A."/>
            <person name="Sutton G.G."/>
            <person name="Yasuhara J.C."/>
            <person name="Wakimoto B.T."/>
            <person name="Myers E.W."/>
            <person name="Celniker S.E."/>
            <person name="Rubin G.M."/>
            <person name="Karpen G.H."/>
        </authorList>
    </citation>
    <scope>NUCLEOTIDE SEQUENCE [LARGE SCALE GENOMIC DNA]</scope>
    <source>
        <strain evidence="12">Berkeley</strain>
    </source>
</reference>
<reference evidence="9 12" key="9">
    <citation type="journal article" date="2007" name="Science">
        <title>Sequence finishing and mapping of Drosophila melanogaster heterochromatin.</title>
        <authorList>
            <person name="Hoskins R.A."/>
            <person name="Carlson J.W."/>
            <person name="Kennedy C."/>
            <person name="Acevedo D."/>
            <person name="Evans-Holm M."/>
            <person name="Frise E."/>
            <person name="Wan K.H."/>
            <person name="Park S."/>
            <person name="Mendez-Lago M."/>
            <person name="Rossi F."/>
            <person name="Villasante A."/>
            <person name="Dimitri P."/>
            <person name="Karpen G.H."/>
            <person name="Celniker S.E."/>
        </authorList>
    </citation>
    <scope>NUCLEOTIDE SEQUENCE [LARGE SCALE GENOMIC DNA]</scope>
    <source>
        <strain evidence="12">Berkeley</strain>
    </source>
</reference>
<dbReference type="GO" id="GO:0005615">
    <property type="term" value="C:extracellular space"/>
    <property type="evidence" value="ECO:0000314"/>
    <property type="project" value="FlyBase"/>
</dbReference>
<dbReference type="GO" id="GO:0051603">
    <property type="term" value="P:proteolysis involved in protein catabolic process"/>
    <property type="evidence" value="ECO:0000318"/>
    <property type="project" value="GO_Central"/>
</dbReference>
<keyword evidence="4" id="KW-0788">Thiol protease</keyword>
<dbReference type="PaxDb" id="7227-FBpp0086091"/>
<dbReference type="CDD" id="cd02248">
    <property type="entry name" value="Peptidase_C1A"/>
    <property type="match status" value="1"/>
</dbReference>
<accession>A1ZAU4</accession>
<dbReference type="GO" id="GO:0004197">
    <property type="term" value="F:cysteine-type endopeptidase activity"/>
    <property type="evidence" value="ECO:0000318"/>
    <property type="project" value="GO_Central"/>
</dbReference>
<gene>
    <name evidence="11" type="primary">CtsK2</name>
    <name evidence="9" type="synonym">BEST:GH19547</name>
    <name evidence="10" type="synonym">CG4847-RD</name>
    <name evidence="9" type="synonym">Dmel\CG4847</name>
    <name evidence="9 11" type="ORF">CG4847</name>
    <name evidence="9" type="ORF">Dmel_CG4847</name>
</gene>
<dbReference type="AlphaFoldDB" id="A1ZAU4"/>
<evidence type="ECO:0000313" key="9">
    <source>
        <dbReference type="EMBL" id="AAM70880.1"/>
    </source>
</evidence>
<dbReference type="SMR" id="A1ZAU4"/>
<dbReference type="OrthoDB" id="10253408at2759"/>
<dbReference type="IntAct" id="A1ZAU4">
    <property type="interactions" value="1"/>
</dbReference>
<reference evidence="9" key="13">
    <citation type="journal article" date="2015" name="Genome Res.">
        <title>The Release 6 reference sequence of the Drosophila melanogaster genome.</title>
        <authorList>
            <person name="Hoskins R.A."/>
            <person name="Carlson J.W."/>
            <person name="Wan K.H."/>
            <person name="Park S."/>
            <person name="Mendez I."/>
            <person name="Galle S.E."/>
            <person name="Booth B.W."/>
            <person name="Pfeiffer B.D."/>
            <person name="George R.A."/>
            <person name="Svirskas R."/>
            <person name="Krzywinski M."/>
            <person name="Schein J."/>
            <person name="Accardo M.C."/>
            <person name="Damia E."/>
            <person name="Messina G."/>
            <person name="Mendez-Lago M."/>
            <person name="de Pablos B."/>
            <person name="Demakova O.V."/>
            <person name="Andreyeva E.N."/>
            <person name="Boldyreva L.V."/>
            <person name="Marra M."/>
            <person name="Carvalho A.B."/>
            <person name="Dimitri P."/>
            <person name="Villasante A."/>
            <person name="Zhimulev I.F."/>
            <person name="Rubin G.M."/>
            <person name="Karpen G.H."/>
            <person name="Celniker S.E."/>
        </authorList>
    </citation>
    <scope>NUCLEOTIDE SEQUENCE</scope>
</reference>
<dbReference type="Reactome" id="R-DME-8939242">
    <property type="pathway name" value="RUNX1 regulates transcription of genes involved in differentiation of keratinocytes"/>
</dbReference>
<dbReference type="GO" id="GO:0007618">
    <property type="term" value="P:mating"/>
    <property type="evidence" value="ECO:0000270"/>
    <property type="project" value="FlyBase"/>
</dbReference>
<dbReference type="EMBL" id="BT099507">
    <property type="protein sequence ID" value="ACU24747.1"/>
    <property type="molecule type" value="mRNA"/>
</dbReference>
<reference evidence="9" key="15">
    <citation type="submission" date="2020-05" db="EMBL/GenBank/DDBJ databases">
        <title>Drosophila melanogaster release 4 sequence.</title>
        <authorList>
            <consortium name="Berkeley Drosophila Genome Project"/>
            <person name="Celniker S."/>
            <person name="Carlson J."/>
            <person name="Wan K."/>
            <person name="Pfeiffer B."/>
            <person name="Frise E."/>
            <person name="George R."/>
            <person name="Hoskins R."/>
            <person name="Stapleton M."/>
            <person name="Pacleb J."/>
            <person name="Park S."/>
            <person name="Svirskas R."/>
            <person name="Smith E."/>
            <person name="Yu C."/>
            <person name="Rubin G."/>
        </authorList>
    </citation>
    <scope>NUCLEOTIDE SEQUENCE</scope>
</reference>
<reference evidence="9 12" key="6">
    <citation type="journal article" date="2005" name="PLoS Comput. Biol.">
        <title>Combined evidence annotation of transposable elements in genome sequences.</title>
        <authorList>
            <person name="Quesneville H."/>
            <person name="Bergman C.M."/>
            <person name="Andrieu O."/>
            <person name="Autard D."/>
            <person name="Nouaud D."/>
            <person name="Ashburner M."/>
            <person name="Anxolabehere D."/>
        </authorList>
    </citation>
    <scope>NUCLEOTIDE SEQUENCE [LARGE SCALE GENOMIC DNA]</scope>
    <source>
        <strain evidence="12">Berkeley</strain>
    </source>
</reference>
<dbReference type="OMA" id="PRGKNFC"/>
<dbReference type="PANTHER" id="PTHR12411">
    <property type="entry name" value="CYSTEINE PROTEASE FAMILY C1-RELATED"/>
    <property type="match status" value="1"/>
</dbReference>
<dbReference type="GO" id="GO:0007320">
    <property type="term" value="P:insemination"/>
    <property type="evidence" value="ECO:0007007"/>
    <property type="project" value="FlyBase"/>
</dbReference>
<dbReference type="UCSC" id="CG4847-RB">
    <property type="organism name" value="d. melanogaster"/>
</dbReference>
<dbReference type="GO" id="GO:0005764">
    <property type="term" value="C:lysosome"/>
    <property type="evidence" value="ECO:0000318"/>
    <property type="project" value="GO_Central"/>
</dbReference>
<dbReference type="Reactome" id="R-DME-1474228">
    <property type="pathway name" value="Degradation of the extracellular matrix"/>
</dbReference>
<evidence type="ECO:0000256" key="2">
    <source>
        <dbReference type="ARBA" id="ARBA00022670"/>
    </source>
</evidence>
<reference evidence="9" key="12">
    <citation type="journal article" date="2015" name="G3 (Bethesda)">
        <title>Gene Model Annotations for Drosophila melanogaster: The Rule-Benders.</title>
        <authorList>
            <consortium name="FlyBase Consortium"/>
            <person name="Crosby M.A."/>
            <person name="Gramates L.S."/>
            <person name="Dos Santos G."/>
            <person name="Matthews B.B."/>
            <person name="St Pierre S.E."/>
            <person name="Zhou P."/>
            <person name="Schroeder A.J."/>
            <person name="Falls K."/>
            <person name="Emmert D.B."/>
            <person name="Russo S.M."/>
            <person name="Gelbart W.M."/>
            <person name="null"/>
        </authorList>
    </citation>
    <scope>NUCLEOTIDE SEQUENCE</scope>
</reference>
<dbReference type="GO" id="GO:0005576">
    <property type="term" value="C:extracellular region"/>
    <property type="evidence" value="ECO:0000255"/>
    <property type="project" value="FlyBase"/>
</dbReference>
<dbReference type="PRINTS" id="PR00705">
    <property type="entry name" value="PAPAIN"/>
</dbReference>
<dbReference type="VEuPathDB" id="VectorBase:FBgn0034229"/>
<dbReference type="Proteomes" id="UP000000803">
    <property type="component" value="Chromosome 2R"/>
</dbReference>
<keyword evidence="12" id="KW-1185">Reference proteome</keyword>
<dbReference type="PROSITE" id="PS00139">
    <property type="entry name" value="THIOL_PROTEASE_CYS"/>
    <property type="match status" value="1"/>
</dbReference>
<evidence type="ECO:0007829" key="13">
    <source>
        <dbReference type="PeptideAtlas" id="A1ZAU4"/>
    </source>
</evidence>
<dbReference type="SMART" id="SM00848">
    <property type="entry name" value="Inhibitor_I29"/>
    <property type="match status" value="1"/>
</dbReference>
<dbReference type="InterPro" id="IPR013128">
    <property type="entry name" value="Peptidase_C1A"/>
</dbReference>
<evidence type="ECO:0000256" key="5">
    <source>
        <dbReference type="ARBA" id="ARBA00023145"/>
    </source>
</evidence>
<reference evidence="9 12" key="3">
    <citation type="journal article" date="2002" name="Genome Biol.">
        <title>Annotation of the Drosophila melanogaster euchromatic genome: a systematic review.</title>
        <authorList>
            <person name="Misra S."/>
            <person name="Crosby M.A."/>
            <person name="Mungall C.J."/>
            <person name="Matthews B.B."/>
            <person name="Campbell K.S."/>
            <person name="Hradecky P."/>
            <person name="Huang Y."/>
            <person name="Kaminker J.S."/>
            <person name="Millburn G.H."/>
            <person name="Prochnik S.E."/>
            <person name="Smith C.D."/>
            <person name="Tupy J.L."/>
            <person name="Whitfied E.J."/>
            <person name="Bayraktaroglu L."/>
            <person name="Berman B.P."/>
            <person name="Bettencourt B.R."/>
            <person name="Celniker S.E."/>
            <person name="de Grey A.D."/>
            <person name="Drysdale R.A."/>
            <person name="Harris N.L."/>
            <person name="Richter J."/>
            <person name="Russo S."/>
            <person name="Schroeder A.J."/>
            <person name="Shu S.Q."/>
            <person name="Stapleton M."/>
            <person name="Yamada C."/>
            <person name="Ashburner M."/>
            <person name="Gelbart W.M."/>
            <person name="Rubin G.M."/>
            <person name="Lewis S.E."/>
        </authorList>
    </citation>
    <scope>GENOME REANNOTATION</scope>
    <source>
        <strain evidence="12">Berkeley</strain>
    </source>
</reference>
<dbReference type="InterPro" id="IPR013201">
    <property type="entry name" value="Prot_inhib_I29"/>
</dbReference>
<dbReference type="GeneID" id="36973"/>
<reference evidence="9" key="7">
    <citation type="submission" date="2006-08" db="EMBL/GenBank/DDBJ databases">
        <authorList>
            <person name="Celniker S."/>
            <person name="Carlson J."/>
            <person name="Wan K."/>
            <person name="Frise E."/>
            <person name="Hoskins R."/>
            <person name="Park S."/>
            <person name="Svirskas R."/>
            <person name="Rubin G."/>
        </authorList>
    </citation>
    <scope>NUCLEOTIDE SEQUENCE</scope>
</reference>
<dbReference type="Bgee" id="FBgn0034229">
    <property type="expression patterns" value="Expressed in spermatid in male reproductive gland and 109 other cell types or tissues"/>
</dbReference>
<organism evidence="9 12">
    <name type="scientific">Drosophila melanogaster</name>
    <name type="common">Fruit fly</name>
    <dbReference type="NCBI Taxonomy" id="7227"/>
    <lineage>
        <taxon>Eukaryota</taxon>
        <taxon>Metazoa</taxon>
        <taxon>Ecdysozoa</taxon>
        <taxon>Arthropoda</taxon>
        <taxon>Hexapoda</taxon>
        <taxon>Insecta</taxon>
        <taxon>Pterygota</taxon>
        <taxon>Neoptera</taxon>
        <taxon>Endopterygota</taxon>
        <taxon>Diptera</taxon>
        <taxon>Brachycera</taxon>
        <taxon>Muscomorpha</taxon>
        <taxon>Ephydroidea</taxon>
        <taxon>Drosophilidae</taxon>
        <taxon>Drosophila</taxon>
        <taxon>Sophophora</taxon>
    </lineage>
</organism>
<dbReference type="PROSITE" id="PS00640">
    <property type="entry name" value="THIOL_PROTEASE_ASN"/>
    <property type="match status" value="1"/>
</dbReference>
<protein>
    <submittedName>
        <fullName evidence="10">RH39096p</fullName>
    </submittedName>
</protein>
<dbReference type="Gene3D" id="3.90.70.10">
    <property type="entry name" value="Cysteine proteinases"/>
    <property type="match status" value="1"/>
</dbReference>
<reference evidence="9 12" key="8">
    <citation type="journal article" date="2007" name="Science">
        <title>The Release 5.1 annotation of Drosophila melanogaster heterochromatin.</title>
        <authorList>
            <person name="Smith C.D."/>
            <person name="Shu S."/>
            <person name="Mungall C.J."/>
            <person name="Karpen G.H."/>
        </authorList>
    </citation>
    <scope>NUCLEOTIDE SEQUENCE [LARGE SCALE GENOMIC DNA]</scope>
    <source>
        <strain evidence="12">Berkeley</strain>
    </source>
</reference>
<dbReference type="MEROPS" id="C01.A28"/>
<evidence type="ECO:0000313" key="11">
    <source>
        <dbReference type="FlyBase" id="FBgn0034229"/>
    </source>
</evidence>
<dbReference type="Reactome" id="R-DME-6798695">
    <property type="pathway name" value="Neutrophil degranulation"/>
</dbReference>
<dbReference type="InterPro" id="IPR025661">
    <property type="entry name" value="Pept_asp_AS"/>
</dbReference>
<evidence type="ECO:0000313" key="12">
    <source>
        <dbReference type="Proteomes" id="UP000000803"/>
    </source>
</evidence>
<dbReference type="InterPro" id="IPR000668">
    <property type="entry name" value="Peptidase_C1A_C"/>
</dbReference>
<dbReference type="SMART" id="SM00645">
    <property type="entry name" value="Pept_C1"/>
    <property type="match status" value="1"/>
</dbReference>
<evidence type="ECO:0000256" key="3">
    <source>
        <dbReference type="ARBA" id="ARBA00022801"/>
    </source>
</evidence>
<feature type="domain" description="Peptidase C1A papain C-terminal" evidence="7">
    <location>
        <begin position="203"/>
        <end position="419"/>
    </location>
</feature>
<dbReference type="Reactome" id="R-DME-2024096">
    <property type="pathway name" value="HS-GAG degradation"/>
</dbReference>
<dbReference type="InterPro" id="IPR039417">
    <property type="entry name" value="Peptidase_C1A_papain-like"/>
</dbReference>
<dbReference type="Pfam" id="PF00112">
    <property type="entry name" value="Peptidase_C1"/>
    <property type="match status" value="1"/>
</dbReference>
<dbReference type="ExpressionAtlas" id="A1ZAU4">
    <property type="expression patterns" value="baseline and differential"/>
</dbReference>
<evidence type="ECO:0000256" key="4">
    <source>
        <dbReference type="ARBA" id="ARBA00022807"/>
    </source>
</evidence>
<reference evidence="9" key="14">
    <citation type="submission" date="2020-04" db="EMBL/GenBank/DDBJ databases">
        <authorList>
            <consortium name="FlyBase"/>
        </authorList>
    </citation>
    <scope>NUCLEOTIDE SEQUENCE</scope>
</reference>
<dbReference type="DNASU" id="36973"/>
<dbReference type="InterPro" id="IPR000169">
    <property type="entry name" value="Pept_cys_AS"/>
</dbReference>
<keyword evidence="2" id="KW-0645">Protease</keyword>
<reference evidence="9 12" key="1">
    <citation type="journal article" date="2000" name="Science">
        <title>The genome sequence of Drosophila melanogaster.</title>
        <authorList>
            <person name="Adams M.D."/>
            <person name="Celniker S.E."/>
            <person name="Holt R.A."/>
            <person name="Evans C.A."/>
            <person name="Gocayne J.D."/>
            <person name="Amanatides P.G."/>
            <person name="Scherer S.E."/>
            <person name="Li P.W."/>
            <person name="Hoskins R.A."/>
            <person name="Galle R.F."/>
            <person name="George R.A."/>
            <person name="Lewis S.E."/>
            <person name="Richards S."/>
            <person name="Ashburner M."/>
            <person name="Henderson S.N."/>
            <person name="Sutton G.G."/>
            <person name="Wortman J.R."/>
            <person name="Yandell M.D."/>
            <person name="Zhang Q."/>
            <person name="Chen L.X."/>
            <person name="Brandon R.C."/>
            <person name="Rogers Y.H."/>
            <person name="Blazej R.G."/>
            <person name="Champe M."/>
            <person name="Pfeiffer B.D."/>
            <person name="Wan K.H."/>
            <person name="Doyle C."/>
            <person name="Baxter E.G."/>
            <person name="Helt G."/>
            <person name="Nelson C.R."/>
            <person name="Gabor G.L."/>
            <person name="Abril J.F."/>
            <person name="Agbayani A."/>
            <person name="An H.J."/>
            <person name="Andrews-Pfannkoch C."/>
            <person name="Baldwin D."/>
            <person name="Ballew R.M."/>
            <person name="Basu A."/>
            <person name="Baxendale J."/>
            <person name="Bayraktaroglu L."/>
            <person name="Beasley E.M."/>
            <person name="Beeson K.Y."/>
            <person name="Benos P.V."/>
            <person name="Berman B.P."/>
            <person name="Bhandari D."/>
            <person name="Bolshakov S."/>
            <person name="Borkova D."/>
            <person name="Botchan M.R."/>
            <person name="Bouck J."/>
            <person name="Brokstein P."/>
            <person name="Brottier P."/>
            <person name="Burtis K.C."/>
            <person name="Busam D.A."/>
            <person name="Butler H."/>
            <person name="Cadieu E."/>
            <person name="Center A."/>
            <person name="Chandra I."/>
            <person name="Cherry J.M."/>
            <person name="Cawley S."/>
            <person name="Dahlke C."/>
            <person name="Davenport L.B."/>
            <person name="Davies P."/>
            <person name="de Pablos B."/>
            <person name="Delcher A."/>
            <person name="Deng Z."/>
            <person name="Mays A.D."/>
            <person name="Dew I."/>
            <person name="Dietz S.M."/>
            <person name="Dodson K."/>
            <person name="Doup L.E."/>
            <person name="Downes M."/>
            <person name="Dugan-Rocha S."/>
            <person name="Dunkov B.C."/>
            <person name="Dunn P."/>
            <person name="Durbin K.J."/>
            <person name="Evangelista C.C."/>
            <person name="Ferraz C."/>
            <person name="Ferriera S."/>
            <person name="Fleischmann W."/>
            <person name="Fosler C."/>
            <person name="Gabrielian A.E."/>
            <person name="Garg N.S."/>
            <person name="Gelbart W.M."/>
            <person name="Glasser K."/>
            <person name="Glodek A."/>
            <person name="Gong F."/>
            <person name="Gorrell J.H."/>
            <person name="Gu Z."/>
            <person name="Guan P."/>
            <person name="Harris M."/>
            <person name="Harris N.L."/>
            <person name="Harvey D."/>
            <person name="Heiman T.J."/>
            <person name="Hernandez J.R."/>
            <person name="Houck J."/>
            <person name="Hostin D."/>
            <person name="Houston K.A."/>
            <person name="Howland T.J."/>
            <person name="Wei M.H."/>
            <person name="Ibegwam C."/>
            <person name="Jalali M."/>
            <person name="Kalush F."/>
            <person name="Karpen G.H."/>
            <person name="Ke Z."/>
            <person name="Kennison J.A."/>
            <person name="Ketchum K.A."/>
            <person name="Kimmel B.E."/>
            <person name="Kodira C.D."/>
            <person name="Kraft C."/>
            <person name="Kravitz S."/>
            <person name="Kulp D."/>
            <person name="Lai Z."/>
            <person name="Lasko P."/>
            <person name="Lei Y."/>
            <person name="Levitsky A.A."/>
            <person name="Li J."/>
            <person name="Li Z."/>
            <person name="Liang Y."/>
            <person name="Lin X."/>
            <person name="Liu X."/>
            <person name="Mattei B."/>
            <person name="McIntosh T.C."/>
            <person name="McLeod M.P."/>
            <person name="McPherson D."/>
            <person name="Merkulov G."/>
            <person name="Milshina N.V."/>
            <person name="Mobarry C."/>
            <person name="Morris J."/>
            <person name="Moshrefi A."/>
            <person name="Mount S.M."/>
            <person name="Moy M."/>
            <person name="Murphy B."/>
            <person name="Murphy L."/>
            <person name="Muzny D.M."/>
            <person name="Nelson D.L."/>
            <person name="Nelson D.R."/>
            <person name="Nelson K.A."/>
            <person name="Nixon K."/>
            <person name="Nusskern D.R."/>
            <person name="Pacleb J.M."/>
            <person name="Palazzolo M."/>
            <person name="Pittman G.S."/>
            <person name="Pan S."/>
            <person name="Pollard J."/>
            <person name="Puri V."/>
            <person name="Reese M.G."/>
            <person name="Reinert K."/>
            <person name="Remington K."/>
            <person name="Saunders R.D."/>
            <person name="Scheeler F."/>
            <person name="Shen H."/>
            <person name="Shue B.C."/>
            <person name="Siden-Kiamos I."/>
            <person name="Simpson M."/>
            <person name="Skupski M.P."/>
            <person name="Smith T."/>
            <person name="Spier E."/>
            <person name="Spradling A.C."/>
            <person name="Stapleton M."/>
            <person name="Strong R."/>
            <person name="Sun E."/>
            <person name="Svirskas R."/>
            <person name="Tector C."/>
            <person name="Turner R."/>
            <person name="Venter E."/>
            <person name="Wang A.H."/>
            <person name="Wang X."/>
            <person name="Wang Z.Y."/>
            <person name="Wassarman D.A."/>
            <person name="Weinstock G.M."/>
            <person name="Weissenbach J."/>
            <person name="Williams S.M."/>
            <person name="WoodageT"/>
            <person name="Worley K.C."/>
            <person name="Wu D."/>
            <person name="Yang S."/>
            <person name="Yao Q.A."/>
            <person name="Ye J."/>
            <person name="Yeh R.F."/>
            <person name="Zaveri J.S."/>
            <person name="Zhan M."/>
            <person name="Zhang G."/>
            <person name="Zhao Q."/>
            <person name="Zheng L."/>
            <person name="Zheng X.H."/>
            <person name="Zhong F.N."/>
            <person name="Zhong W."/>
            <person name="Zhou X."/>
            <person name="Zhu S."/>
            <person name="Zhu X."/>
            <person name="Smith H.O."/>
            <person name="Gibbs R.A."/>
            <person name="Myers E.W."/>
            <person name="Rubin G.M."/>
            <person name="Venter J.C."/>
        </authorList>
    </citation>
    <scope>NUCLEOTIDE SEQUENCE [LARGE SCALE GENOMIC DNA]</scope>
    <source>
        <strain evidence="12">Berkeley</strain>
    </source>
</reference>
<reference evidence="10" key="10">
    <citation type="submission" date="2009-08" db="EMBL/GenBank/DDBJ databases">
        <authorList>
            <person name="Carlson J."/>
            <person name="Booth B."/>
            <person name="Frise E."/>
            <person name="Park S."/>
            <person name="Wan K."/>
            <person name="Yu C."/>
            <person name="Celniker S."/>
        </authorList>
    </citation>
    <scope>NUCLEOTIDE SEQUENCE</scope>
    <source>
        <strain evidence="10">Berkeley</strain>
    </source>
</reference>
<keyword evidence="3 9" id="KW-0378">Hydrolase</keyword>
<dbReference type="eggNOG" id="KOG1543">
    <property type="taxonomic scope" value="Eukaryota"/>
</dbReference>
<evidence type="ECO:0000259" key="8">
    <source>
        <dbReference type="SMART" id="SM00848"/>
    </source>
</evidence>
<evidence type="ECO:0000256" key="6">
    <source>
        <dbReference type="ARBA" id="ARBA00023157"/>
    </source>
</evidence>